<dbReference type="EMBL" id="CSTE01000002">
    <property type="protein sequence ID" value="CQR49856.1"/>
    <property type="molecule type" value="Genomic_DNA"/>
</dbReference>
<dbReference type="AlphaFoldDB" id="A0A0D6JPP4"/>
<keyword evidence="1" id="KW-0812">Transmembrane</keyword>
<gene>
    <name evidence="2" type="ORF">BN996_01332</name>
</gene>
<evidence type="ECO:0000313" key="2">
    <source>
        <dbReference type="EMBL" id="CQR49856.1"/>
    </source>
</evidence>
<organism evidence="2 3">
    <name type="scientific">Haloferax massiliensis</name>
    <dbReference type="NCBI Taxonomy" id="1476858"/>
    <lineage>
        <taxon>Archaea</taxon>
        <taxon>Methanobacteriati</taxon>
        <taxon>Methanobacteriota</taxon>
        <taxon>Stenosarchaea group</taxon>
        <taxon>Halobacteria</taxon>
        <taxon>Halobacteriales</taxon>
        <taxon>Haloferacaceae</taxon>
        <taxon>Haloferax</taxon>
    </lineage>
</organism>
<keyword evidence="1" id="KW-1133">Transmembrane helix</keyword>
<accession>A0A0D6JPP4</accession>
<feature type="transmembrane region" description="Helical" evidence="1">
    <location>
        <begin position="40"/>
        <end position="59"/>
    </location>
</feature>
<feature type="transmembrane region" description="Helical" evidence="1">
    <location>
        <begin position="71"/>
        <end position="89"/>
    </location>
</feature>
<dbReference type="Proteomes" id="UP000198902">
    <property type="component" value="Unassembled WGS sequence"/>
</dbReference>
<feature type="transmembrane region" description="Helical" evidence="1">
    <location>
        <begin position="101"/>
        <end position="121"/>
    </location>
</feature>
<protein>
    <submittedName>
        <fullName evidence="2">Uncharacterized protein</fullName>
    </submittedName>
</protein>
<reference evidence="3" key="1">
    <citation type="submission" date="2015-03" db="EMBL/GenBank/DDBJ databases">
        <authorList>
            <person name="Urmite Genomes"/>
        </authorList>
    </citation>
    <scope>NUCLEOTIDE SEQUENCE [LARGE SCALE GENOMIC DNA]</scope>
    <source>
        <strain evidence="3">Arc-Hr</strain>
    </source>
</reference>
<keyword evidence="1" id="KW-0472">Membrane</keyword>
<dbReference type="RefSeq" id="WP_089777697.1">
    <property type="nucleotide sequence ID" value="NZ_CABLRR010000002.1"/>
</dbReference>
<name>A0A0D6JPP4_9EURY</name>
<feature type="transmembrane region" description="Helical" evidence="1">
    <location>
        <begin position="12"/>
        <end position="34"/>
    </location>
</feature>
<evidence type="ECO:0000313" key="3">
    <source>
        <dbReference type="Proteomes" id="UP000198902"/>
    </source>
</evidence>
<proteinExistence type="predicted"/>
<evidence type="ECO:0000256" key="1">
    <source>
        <dbReference type="SAM" id="Phobius"/>
    </source>
</evidence>
<keyword evidence="3" id="KW-1185">Reference proteome</keyword>
<sequence>MSEQPSNTEPSFGLVVQTIFVLAMVIGIPSAFALGGRLRSLALAAVSTLLLVGFLVVGYRHARRRKSLHQHVAFLAVWFGGIVLADRLARVASGRLPEPGPYLMAVGVTLGALWLGSRFAYGGALTQALFGSD</sequence>
<dbReference type="OrthoDB" id="302366at2157"/>